<dbReference type="Proteomes" id="UP001211907">
    <property type="component" value="Unassembled WGS sequence"/>
</dbReference>
<keyword evidence="3" id="KW-0808">Transferase</keyword>
<evidence type="ECO:0000256" key="7">
    <source>
        <dbReference type="ARBA" id="ARBA00023034"/>
    </source>
</evidence>
<evidence type="ECO:0000313" key="11">
    <source>
        <dbReference type="Proteomes" id="UP001211907"/>
    </source>
</evidence>
<dbReference type="EMBL" id="JADGJH010002554">
    <property type="protein sequence ID" value="KAJ3096952.1"/>
    <property type="molecule type" value="Genomic_DNA"/>
</dbReference>
<protein>
    <submittedName>
        <fullName evidence="10">Uncharacterized protein</fullName>
    </submittedName>
</protein>
<dbReference type="GO" id="GO:0000026">
    <property type="term" value="F:alpha-1,2-mannosyltransferase activity"/>
    <property type="evidence" value="ECO:0007669"/>
    <property type="project" value="TreeGrafter"/>
</dbReference>
<organism evidence="10 11">
    <name type="scientific">Physocladia obscura</name>
    <dbReference type="NCBI Taxonomy" id="109957"/>
    <lineage>
        <taxon>Eukaryota</taxon>
        <taxon>Fungi</taxon>
        <taxon>Fungi incertae sedis</taxon>
        <taxon>Chytridiomycota</taxon>
        <taxon>Chytridiomycota incertae sedis</taxon>
        <taxon>Chytridiomycetes</taxon>
        <taxon>Chytridiales</taxon>
        <taxon>Chytriomycetaceae</taxon>
        <taxon>Physocladia</taxon>
    </lineage>
</organism>
<dbReference type="AlphaFoldDB" id="A0AAD5X9C0"/>
<comment type="similarity">
    <text evidence="2">Belongs to the MNN1/MNT family.</text>
</comment>
<accession>A0AAD5X9C0</accession>
<gene>
    <name evidence="10" type="ORF">HK100_005464</name>
</gene>
<evidence type="ECO:0000256" key="2">
    <source>
        <dbReference type="ARBA" id="ARBA00009105"/>
    </source>
</evidence>
<sequence length="325" mass="35421">MHTANTKLRRRGVFGVAHAPALVFAVLVVLVASAGLTLWLRLWWSSAPAPHVAFGDAHAHAHSHLLATPLRYNASALTPDDRRHQRALLRVVAQQVDAASAGAGTDGAGGTGVTFLGSPHASAARLAVQAVLRLRVLGCVLPAEFAHPAHELVAASAAALLAAHNVTVRPFALPPSATGDSGLRLGAAKPAAVLSSPFRSVLFLDPDILMLRDPTPLLHSPLFAKTGALFWPDYRPVSPDRKVWAVMRFLHADVSREWDSGLLLVDKSRPLVRAALEIAQFLCANNDFYFRLFWGDKEAFHWAFRLVAKELWYANLRVERRKMYS</sequence>
<dbReference type="Pfam" id="PF11051">
    <property type="entry name" value="Mannosyl_trans3"/>
    <property type="match status" value="1"/>
</dbReference>
<keyword evidence="11" id="KW-1185">Reference proteome</keyword>
<comment type="subcellular location">
    <subcellularLocation>
        <location evidence="1">Golgi apparatus membrane</location>
        <topology evidence="1">Single-pass type II membrane protein</topology>
    </subcellularLocation>
</comment>
<dbReference type="InterPro" id="IPR022751">
    <property type="entry name" value="Alpha_mannosyltransferase"/>
</dbReference>
<feature type="transmembrane region" description="Helical" evidence="9">
    <location>
        <begin position="21"/>
        <end position="44"/>
    </location>
</feature>
<evidence type="ECO:0000256" key="5">
    <source>
        <dbReference type="ARBA" id="ARBA00022968"/>
    </source>
</evidence>
<keyword evidence="6 9" id="KW-1133">Transmembrane helix</keyword>
<reference evidence="10" key="1">
    <citation type="submission" date="2020-05" db="EMBL/GenBank/DDBJ databases">
        <title>Phylogenomic resolution of chytrid fungi.</title>
        <authorList>
            <person name="Stajich J.E."/>
            <person name="Amses K."/>
            <person name="Simmons R."/>
            <person name="Seto K."/>
            <person name="Myers J."/>
            <person name="Bonds A."/>
            <person name="Quandt C.A."/>
            <person name="Barry K."/>
            <person name="Liu P."/>
            <person name="Grigoriev I."/>
            <person name="Longcore J.E."/>
            <person name="James T.Y."/>
        </authorList>
    </citation>
    <scope>NUCLEOTIDE SEQUENCE</scope>
    <source>
        <strain evidence="10">JEL0513</strain>
    </source>
</reference>
<name>A0AAD5X9C0_9FUNG</name>
<evidence type="ECO:0000256" key="1">
    <source>
        <dbReference type="ARBA" id="ARBA00004323"/>
    </source>
</evidence>
<evidence type="ECO:0000256" key="6">
    <source>
        <dbReference type="ARBA" id="ARBA00022989"/>
    </source>
</evidence>
<dbReference type="InterPro" id="IPR029044">
    <property type="entry name" value="Nucleotide-diphossugar_trans"/>
</dbReference>
<evidence type="ECO:0000256" key="8">
    <source>
        <dbReference type="ARBA" id="ARBA00023136"/>
    </source>
</evidence>
<dbReference type="GO" id="GO:0000139">
    <property type="term" value="C:Golgi membrane"/>
    <property type="evidence" value="ECO:0007669"/>
    <property type="project" value="UniProtKB-SubCell"/>
</dbReference>
<evidence type="ECO:0000256" key="9">
    <source>
        <dbReference type="SAM" id="Phobius"/>
    </source>
</evidence>
<proteinExistence type="inferred from homology"/>
<dbReference type="PANTHER" id="PTHR31646:SF1">
    <property type="entry name" value="ALPHA-1,2-MANNOSYLTRANSFERASE MNN2"/>
    <property type="match status" value="1"/>
</dbReference>
<dbReference type="Gene3D" id="3.90.550.10">
    <property type="entry name" value="Spore Coat Polysaccharide Biosynthesis Protein SpsA, Chain A"/>
    <property type="match status" value="1"/>
</dbReference>
<evidence type="ECO:0000313" key="10">
    <source>
        <dbReference type="EMBL" id="KAJ3096952.1"/>
    </source>
</evidence>
<evidence type="ECO:0000256" key="4">
    <source>
        <dbReference type="ARBA" id="ARBA00022692"/>
    </source>
</evidence>
<keyword evidence="7" id="KW-0333">Golgi apparatus</keyword>
<keyword evidence="8 9" id="KW-0472">Membrane</keyword>
<keyword evidence="4 9" id="KW-0812">Transmembrane</keyword>
<dbReference type="GO" id="GO:0046354">
    <property type="term" value="P:mannan biosynthetic process"/>
    <property type="evidence" value="ECO:0007669"/>
    <property type="project" value="TreeGrafter"/>
</dbReference>
<dbReference type="PANTHER" id="PTHR31646">
    <property type="entry name" value="ALPHA-1,2-MANNOSYLTRANSFERASE MNN2"/>
    <property type="match status" value="1"/>
</dbReference>
<comment type="caution">
    <text evidence="10">The sequence shown here is derived from an EMBL/GenBank/DDBJ whole genome shotgun (WGS) entry which is preliminary data.</text>
</comment>
<evidence type="ECO:0000256" key="3">
    <source>
        <dbReference type="ARBA" id="ARBA00022679"/>
    </source>
</evidence>
<dbReference type="SUPFAM" id="SSF53448">
    <property type="entry name" value="Nucleotide-diphospho-sugar transferases"/>
    <property type="match status" value="1"/>
</dbReference>
<keyword evidence="5" id="KW-0735">Signal-anchor</keyword>